<sequence length="173" mass="20433">MKIIVSVSATHDYDELDQKIDDLHREATHYKKTDLELSISYLKEAKELMQGKDNRLIEQWLRLPLFLQQSGRFDEAMVEFNLIIKNVRPRAEKRFGFLHQPTRIKLCITSEKLRIYEKMQLACKREKLPEMAKKYASLYNKCRMLHDGLSKKLAQEEDAKLARATKYLSSINQ</sequence>
<proteinExistence type="predicted"/>
<dbReference type="AlphaFoldDB" id="A0A2S5CKJ4"/>
<name>A0A2S5CKJ4_9GAMM</name>
<comment type="caution">
    <text evidence="1">The sequence shown here is derived from an EMBL/GenBank/DDBJ whole genome shotgun (WGS) entry which is preliminary data.</text>
</comment>
<accession>A0A2S5CKJ4</accession>
<evidence type="ECO:0000313" key="2">
    <source>
        <dbReference type="Proteomes" id="UP000237423"/>
    </source>
</evidence>
<dbReference type="RefSeq" id="WP_103974684.1">
    <property type="nucleotide sequence ID" value="NZ_PGFZ01000006.1"/>
</dbReference>
<protein>
    <recommendedName>
        <fullName evidence="3">Tetratricopeptide repeat protein</fullName>
    </recommendedName>
</protein>
<evidence type="ECO:0008006" key="3">
    <source>
        <dbReference type="Google" id="ProtNLM"/>
    </source>
</evidence>
<gene>
    <name evidence="1" type="ORF">AADEFJLK_02779</name>
</gene>
<dbReference type="EMBL" id="PGFZ01000006">
    <property type="protein sequence ID" value="POZ51331.1"/>
    <property type="molecule type" value="Genomic_DNA"/>
</dbReference>
<reference evidence="1 2" key="1">
    <citation type="submission" date="2017-11" db="EMBL/GenBank/DDBJ databases">
        <title>Draft Genome Sequence of Methylobacter psychrotolerans Sph1T, an Obligate Methanotroph from Low-Temperature Environments.</title>
        <authorList>
            <person name="Oshkin I.Y."/>
            <person name="Miroshnikov K."/>
            <person name="Belova S.E."/>
            <person name="Korzhenkov A."/>
            <person name="Toshchakov S.V."/>
            <person name="Dedysh S.N."/>
        </authorList>
    </citation>
    <scope>NUCLEOTIDE SEQUENCE [LARGE SCALE GENOMIC DNA]</scope>
    <source>
        <strain evidence="1 2">Sph1</strain>
    </source>
</reference>
<organism evidence="1 2">
    <name type="scientific">Methylovulum psychrotolerans</name>
    <dbReference type="NCBI Taxonomy" id="1704499"/>
    <lineage>
        <taxon>Bacteria</taxon>
        <taxon>Pseudomonadati</taxon>
        <taxon>Pseudomonadota</taxon>
        <taxon>Gammaproteobacteria</taxon>
        <taxon>Methylococcales</taxon>
        <taxon>Methylococcaceae</taxon>
        <taxon>Methylovulum</taxon>
    </lineage>
</organism>
<dbReference type="Proteomes" id="UP000237423">
    <property type="component" value="Unassembled WGS sequence"/>
</dbReference>
<evidence type="ECO:0000313" key="1">
    <source>
        <dbReference type="EMBL" id="POZ51331.1"/>
    </source>
</evidence>